<dbReference type="EMBL" id="PXYV01000034">
    <property type="protein sequence ID" value="PSR21450.1"/>
    <property type="molecule type" value="Genomic_DNA"/>
</dbReference>
<comment type="function">
    <text evidence="1">The transhydrogenation between NADH and NADP is coupled to respiration and ATP hydrolysis and functions as a proton pump across the membrane.</text>
</comment>
<evidence type="ECO:0000256" key="7">
    <source>
        <dbReference type="ARBA" id="ARBA00023027"/>
    </source>
</evidence>
<keyword evidence="6" id="KW-1278">Translocase</keyword>
<protein>
    <recommendedName>
        <fullName evidence="3">proton-translocating NAD(P)(+) transhydrogenase</fullName>
        <ecNumber evidence="3">7.1.1.1</ecNumber>
    </recommendedName>
</protein>
<evidence type="ECO:0000256" key="6">
    <source>
        <dbReference type="ARBA" id="ARBA00022967"/>
    </source>
</evidence>
<dbReference type="SUPFAM" id="SSF52283">
    <property type="entry name" value="Formate/glycerate dehydrogenase catalytic domain-like"/>
    <property type="match status" value="1"/>
</dbReference>
<proteinExistence type="inferred from homology"/>
<dbReference type="GO" id="GO:0008750">
    <property type="term" value="F:proton-translocating NAD(P)+ transhydrogenase activity"/>
    <property type="evidence" value="ECO:0007669"/>
    <property type="project" value="UniProtKB-EC"/>
</dbReference>
<evidence type="ECO:0000256" key="3">
    <source>
        <dbReference type="ARBA" id="ARBA00012943"/>
    </source>
</evidence>
<dbReference type="GO" id="GO:0006740">
    <property type="term" value="P:NADPH regeneration"/>
    <property type="evidence" value="ECO:0007669"/>
    <property type="project" value="TreeGrafter"/>
</dbReference>
<dbReference type="GO" id="GO:0016491">
    <property type="term" value="F:oxidoreductase activity"/>
    <property type="evidence" value="ECO:0007669"/>
    <property type="project" value="InterPro"/>
</dbReference>
<evidence type="ECO:0000259" key="10">
    <source>
        <dbReference type="SMART" id="SM01003"/>
    </source>
</evidence>
<dbReference type="PANTHER" id="PTHR10160:SF19">
    <property type="entry name" value="PROTON-TRANSLOCATING NAD(P)(+) TRANSHYDROGENASE"/>
    <property type="match status" value="1"/>
</dbReference>
<evidence type="ECO:0000256" key="1">
    <source>
        <dbReference type="ARBA" id="ARBA00003943"/>
    </source>
</evidence>
<evidence type="ECO:0000256" key="2">
    <source>
        <dbReference type="ARBA" id="ARBA00005689"/>
    </source>
</evidence>
<dbReference type="PANTHER" id="PTHR10160">
    <property type="entry name" value="NAD(P) TRANSHYDROGENASE"/>
    <property type="match status" value="1"/>
</dbReference>
<organism evidence="11 12">
    <name type="scientific">Sulfobacillus acidophilus</name>
    <dbReference type="NCBI Taxonomy" id="53633"/>
    <lineage>
        <taxon>Bacteria</taxon>
        <taxon>Bacillati</taxon>
        <taxon>Bacillota</taxon>
        <taxon>Clostridia</taxon>
        <taxon>Eubacteriales</taxon>
        <taxon>Clostridiales Family XVII. Incertae Sedis</taxon>
        <taxon>Sulfobacillus</taxon>
    </lineage>
</organism>
<evidence type="ECO:0000256" key="4">
    <source>
        <dbReference type="ARBA" id="ARBA00022741"/>
    </source>
</evidence>
<feature type="domain" description="Alanine dehydrogenase/pyridine nucleotide transhydrogenase NAD(H)-binding" evidence="9">
    <location>
        <begin position="136"/>
        <end position="299"/>
    </location>
</feature>
<gene>
    <name evidence="11" type="ORF">C7B45_10780</name>
</gene>
<comment type="caution">
    <text evidence="11">The sequence shown here is derived from an EMBL/GenBank/DDBJ whole genome shotgun (WGS) entry which is preliminary data.</text>
</comment>
<dbReference type="InterPro" id="IPR007698">
    <property type="entry name" value="AlaDH/PNT_NAD(H)-bd"/>
</dbReference>
<dbReference type="GO" id="GO:0042853">
    <property type="term" value="P:L-alanine catabolic process"/>
    <property type="evidence" value="ECO:0007669"/>
    <property type="project" value="UniProtKB-UniPathway"/>
</dbReference>
<evidence type="ECO:0000313" key="11">
    <source>
        <dbReference type="EMBL" id="PSR21450.1"/>
    </source>
</evidence>
<dbReference type="Proteomes" id="UP000241848">
    <property type="component" value="Unassembled WGS sequence"/>
</dbReference>
<dbReference type="Pfam" id="PF01262">
    <property type="entry name" value="AlaDh_PNT_C"/>
    <property type="match status" value="1"/>
</dbReference>
<evidence type="ECO:0000259" key="9">
    <source>
        <dbReference type="SMART" id="SM01002"/>
    </source>
</evidence>
<keyword evidence="5" id="KW-0521">NADP</keyword>
<name>A0A2T2WGU9_9FIRM</name>
<dbReference type="InterPro" id="IPR036291">
    <property type="entry name" value="NAD(P)-bd_dom_sf"/>
</dbReference>
<evidence type="ECO:0000256" key="5">
    <source>
        <dbReference type="ARBA" id="ARBA00022857"/>
    </source>
</evidence>
<dbReference type="CDD" id="cd05304">
    <property type="entry name" value="Rubrum_tdh"/>
    <property type="match status" value="1"/>
</dbReference>
<dbReference type="Pfam" id="PF05222">
    <property type="entry name" value="AlaDh_PNT_N"/>
    <property type="match status" value="1"/>
</dbReference>
<keyword evidence="7" id="KW-0520">NAD</keyword>
<dbReference type="EC" id="7.1.1.1" evidence="3"/>
<dbReference type="GO" id="GO:0050661">
    <property type="term" value="F:NADP binding"/>
    <property type="evidence" value="ECO:0007669"/>
    <property type="project" value="TreeGrafter"/>
</dbReference>
<feature type="domain" description="Alanine dehydrogenase/pyridine nucleotide transhydrogenase N-terminal" evidence="10">
    <location>
        <begin position="2"/>
        <end position="127"/>
    </location>
</feature>
<accession>A0A2T2WGU9</accession>
<keyword evidence="4" id="KW-0547">Nucleotide-binding</keyword>
<reference evidence="11 12" key="1">
    <citation type="journal article" date="2014" name="BMC Genomics">
        <title>Comparison of environmental and isolate Sulfobacillus genomes reveals diverse carbon, sulfur, nitrogen, and hydrogen metabolisms.</title>
        <authorList>
            <person name="Justice N.B."/>
            <person name="Norman A."/>
            <person name="Brown C.T."/>
            <person name="Singh A."/>
            <person name="Thomas B.C."/>
            <person name="Banfield J.F."/>
        </authorList>
    </citation>
    <scope>NUCLEOTIDE SEQUENCE [LARGE SCALE GENOMIC DNA]</scope>
    <source>
        <strain evidence="11">AMDSBA3</strain>
    </source>
</reference>
<comment type="catalytic activity">
    <reaction evidence="8">
        <text>NAD(+) + NADPH + H(+)(in) = NADH + NADP(+) + H(+)(out)</text>
        <dbReference type="Rhea" id="RHEA:47992"/>
        <dbReference type="ChEBI" id="CHEBI:15378"/>
        <dbReference type="ChEBI" id="CHEBI:57540"/>
        <dbReference type="ChEBI" id="CHEBI:57783"/>
        <dbReference type="ChEBI" id="CHEBI:57945"/>
        <dbReference type="ChEBI" id="CHEBI:58349"/>
        <dbReference type="EC" id="7.1.1.1"/>
    </reaction>
</comment>
<dbReference type="AlphaFoldDB" id="A0A2T2WGU9"/>
<dbReference type="InterPro" id="IPR008143">
    <property type="entry name" value="Ala_DH/PNT_CS2"/>
</dbReference>
<dbReference type="SMART" id="SM01003">
    <property type="entry name" value="AlaDh_PNT_N"/>
    <property type="match status" value="1"/>
</dbReference>
<dbReference type="SUPFAM" id="SSF51735">
    <property type="entry name" value="NAD(P)-binding Rossmann-fold domains"/>
    <property type="match status" value="1"/>
</dbReference>
<dbReference type="PROSITE" id="PS00837">
    <property type="entry name" value="ALADH_PNT_2"/>
    <property type="match status" value="1"/>
</dbReference>
<evidence type="ECO:0000313" key="12">
    <source>
        <dbReference type="Proteomes" id="UP000241848"/>
    </source>
</evidence>
<dbReference type="Gene3D" id="3.40.50.720">
    <property type="entry name" value="NAD(P)-binding Rossmann-like Domain"/>
    <property type="match status" value="2"/>
</dbReference>
<dbReference type="SMART" id="SM01002">
    <property type="entry name" value="AlaDh_PNT_C"/>
    <property type="match status" value="1"/>
</dbReference>
<dbReference type="UniPathway" id="UPA00527">
    <property type="reaction ID" value="UER00585"/>
</dbReference>
<sequence length="378" mass="40326">MVSVTPDGVRRLIAAGHQVSVQMHAGRAAGWSDDEYRAVQATVTSEVSDMMQTADIVVTVDGEGELARWSWARPGTVVVGMLKPYTAPLEFFQTLAGAKLSAMSLDSLPRISRAQSMDVLSSLSTVTGYRAVIVAAERLKRFFPLLMTAAGTIAPARVLVLGAGVAGLQAIATAHRLGAVVEAFDTRPEVREQVESLGATFLTLDVTSGRTADGYAAELVEDAHRRETTGLLDPVARADVIITAAQIPGQRAPILITKSMLQHMKPGSVVVDLAADSGGNTEVTQADAEVDYHGVRIIGAVNLAWQLAQDASQLFSRNVTAFIGYLSGLLVRWDIHHRLDMPADDLVARTLIVQDGIVLHPAVQQRLDQGGEYGVLSS</sequence>
<dbReference type="GO" id="GO:0005886">
    <property type="term" value="C:plasma membrane"/>
    <property type="evidence" value="ECO:0007669"/>
    <property type="project" value="TreeGrafter"/>
</dbReference>
<comment type="similarity">
    <text evidence="2">Belongs to the AlaDH/PNT family.</text>
</comment>
<dbReference type="InterPro" id="IPR007886">
    <property type="entry name" value="AlaDH/PNT_N"/>
</dbReference>
<evidence type="ECO:0000256" key="8">
    <source>
        <dbReference type="ARBA" id="ARBA00048202"/>
    </source>
</evidence>